<gene>
    <name evidence="2" type="ORF">GOP47_0013858</name>
</gene>
<proteinExistence type="predicted"/>
<dbReference type="AlphaFoldDB" id="A0A9D4UQA4"/>
<accession>A0A9D4UQA4</accession>
<keyword evidence="3" id="KW-1185">Reference proteome</keyword>
<dbReference type="Proteomes" id="UP000886520">
    <property type="component" value="Chromosome 13"/>
</dbReference>
<reference evidence="2" key="1">
    <citation type="submission" date="2021-01" db="EMBL/GenBank/DDBJ databases">
        <title>Adiantum capillus-veneris genome.</title>
        <authorList>
            <person name="Fang Y."/>
            <person name="Liao Q."/>
        </authorList>
    </citation>
    <scope>NUCLEOTIDE SEQUENCE</scope>
    <source>
        <strain evidence="2">H3</strain>
        <tissue evidence="2">Leaf</tissue>
    </source>
</reference>
<feature type="compositionally biased region" description="Basic and acidic residues" evidence="1">
    <location>
        <begin position="71"/>
        <end position="87"/>
    </location>
</feature>
<feature type="region of interest" description="Disordered" evidence="1">
    <location>
        <begin position="68"/>
        <end position="87"/>
    </location>
</feature>
<evidence type="ECO:0000313" key="3">
    <source>
        <dbReference type="Proteomes" id="UP000886520"/>
    </source>
</evidence>
<sequence length="87" mass="9727">MEARCWSQCRHDATRVRCKLDEEERHVGGCMQVDDSKGERVSKGTCLFVFFCLVADAALMAEQQQALTNLGKKDRARGRGDDPAADH</sequence>
<evidence type="ECO:0000313" key="2">
    <source>
        <dbReference type="EMBL" id="KAI5071607.1"/>
    </source>
</evidence>
<evidence type="ECO:0000256" key="1">
    <source>
        <dbReference type="SAM" id="MobiDB-lite"/>
    </source>
</evidence>
<protein>
    <submittedName>
        <fullName evidence="2">Uncharacterized protein</fullName>
    </submittedName>
</protein>
<dbReference type="EMBL" id="JABFUD020000013">
    <property type="protein sequence ID" value="KAI5071607.1"/>
    <property type="molecule type" value="Genomic_DNA"/>
</dbReference>
<comment type="caution">
    <text evidence="2">The sequence shown here is derived from an EMBL/GenBank/DDBJ whole genome shotgun (WGS) entry which is preliminary data.</text>
</comment>
<name>A0A9D4UQA4_ADICA</name>
<organism evidence="2 3">
    <name type="scientific">Adiantum capillus-veneris</name>
    <name type="common">Maidenhair fern</name>
    <dbReference type="NCBI Taxonomy" id="13818"/>
    <lineage>
        <taxon>Eukaryota</taxon>
        <taxon>Viridiplantae</taxon>
        <taxon>Streptophyta</taxon>
        <taxon>Embryophyta</taxon>
        <taxon>Tracheophyta</taxon>
        <taxon>Polypodiopsida</taxon>
        <taxon>Polypodiidae</taxon>
        <taxon>Polypodiales</taxon>
        <taxon>Pteridineae</taxon>
        <taxon>Pteridaceae</taxon>
        <taxon>Vittarioideae</taxon>
        <taxon>Adiantum</taxon>
    </lineage>
</organism>